<comment type="pathway">
    <text evidence="2">Cofactor biosynthesis; molybdopterin biosynthesis.</text>
</comment>
<comment type="catalytic activity">
    <reaction evidence="1">
        <text>(8S)-3',8-cyclo-7,8-dihydroguanosine 5'-triphosphate = cyclic pyranopterin phosphate + diphosphate</text>
        <dbReference type="Rhea" id="RHEA:49580"/>
        <dbReference type="ChEBI" id="CHEBI:33019"/>
        <dbReference type="ChEBI" id="CHEBI:59648"/>
        <dbReference type="ChEBI" id="CHEBI:131766"/>
        <dbReference type="EC" id="4.6.1.17"/>
    </reaction>
</comment>
<evidence type="ECO:0000256" key="2">
    <source>
        <dbReference type="ARBA" id="ARBA00005046"/>
    </source>
</evidence>
<dbReference type="InterPro" id="IPR047594">
    <property type="entry name" value="MoaC_bact/euk"/>
</dbReference>
<evidence type="ECO:0000256" key="5">
    <source>
        <dbReference type="ARBA" id="ARBA00023239"/>
    </source>
</evidence>
<feature type="domain" description="Molybdopterin cofactor biosynthesis C (MoaC)" evidence="6">
    <location>
        <begin position="12"/>
        <end position="158"/>
    </location>
</feature>
<dbReference type="OrthoDB" id="429626at2759"/>
<sequence length="163" mass="17073">LPHLTPMGTAHMVSIADKAITKRTAIAQARVCFTNPETVGMIKAKAMKKGDVLSVARIAGIMAAKRCPDLIPLAHPINLTHVSVDLQLANSRSAPSQGTPWAGCVNIQSTVECTGKTGVEMEALTAVSATALTVIDMCKAVDKGAYIALARVVFKDGGRSGKY</sequence>
<dbReference type="Gene3D" id="3.30.70.640">
    <property type="entry name" value="Molybdopterin cofactor biosynthesis C (MoaC) domain"/>
    <property type="match status" value="1"/>
</dbReference>
<proteinExistence type="predicted"/>
<evidence type="ECO:0000256" key="1">
    <source>
        <dbReference type="ARBA" id="ARBA00001637"/>
    </source>
</evidence>
<keyword evidence="4" id="KW-0501">Molybdenum cofactor biosynthesis</keyword>
<dbReference type="InterPro" id="IPR036522">
    <property type="entry name" value="MoaC_sf"/>
</dbReference>
<dbReference type="NCBIfam" id="NF006870">
    <property type="entry name" value="PRK09364.1"/>
    <property type="match status" value="1"/>
</dbReference>
<keyword evidence="8" id="KW-1185">Reference proteome</keyword>
<dbReference type="CDD" id="cd01420">
    <property type="entry name" value="MoaC_PE"/>
    <property type="match status" value="1"/>
</dbReference>
<evidence type="ECO:0000313" key="8">
    <source>
        <dbReference type="Proteomes" id="UP000799444"/>
    </source>
</evidence>
<gene>
    <name evidence="7" type="ORF">EJ04DRAFT_397986</name>
</gene>
<protein>
    <recommendedName>
        <fullName evidence="3">cyclic pyranopterin monophosphate synthase</fullName>
        <ecNumber evidence="3">4.6.1.17</ecNumber>
    </recommendedName>
</protein>
<dbReference type="InterPro" id="IPR023045">
    <property type="entry name" value="MoaC"/>
</dbReference>
<organism evidence="7 8">
    <name type="scientific">Polyplosphaeria fusca</name>
    <dbReference type="NCBI Taxonomy" id="682080"/>
    <lineage>
        <taxon>Eukaryota</taxon>
        <taxon>Fungi</taxon>
        <taxon>Dikarya</taxon>
        <taxon>Ascomycota</taxon>
        <taxon>Pezizomycotina</taxon>
        <taxon>Dothideomycetes</taxon>
        <taxon>Pleosporomycetidae</taxon>
        <taxon>Pleosporales</taxon>
        <taxon>Tetraplosphaeriaceae</taxon>
        <taxon>Polyplosphaeria</taxon>
    </lineage>
</organism>
<evidence type="ECO:0000313" key="7">
    <source>
        <dbReference type="EMBL" id="KAF2737210.1"/>
    </source>
</evidence>
<dbReference type="Pfam" id="PF01967">
    <property type="entry name" value="MoaC"/>
    <property type="match status" value="1"/>
</dbReference>
<reference evidence="7" key="1">
    <citation type="journal article" date="2020" name="Stud. Mycol.">
        <title>101 Dothideomycetes genomes: a test case for predicting lifestyles and emergence of pathogens.</title>
        <authorList>
            <person name="Haridas S."/>
            <person name="Albert R."/>
            <person name="Binder M."/>
            <person name="Bloem J."/>
            <person name="Labutti K."/>
            <person name="Salamov A."/>
            <person name="Andreopoulos B."/>
            <person name="Baker S."/>
            <person name="Barry K."/>
            <person name="Bills G."/>
            <person name="Bluhm B."/>
            <person name="Cannon C."/>
            <person name="Castanera R."/>
            <person name="Culley D."/>
            <person name="Daum C."/>
            <person name="Ezra D."/>
            <person name="Gonzalez J."/>
            <person name="Henrissat B."/>
            <person name="Kuo A."/>
            <person name="Liang C."/>
            <person name="Lipzen A."/>
            <person name="Lutzoni F."/>
            <person name="Magnuson J."/>
            <person name="Mondo S."/>
            <person name="Nolan M."/>
            <person name="Ohm R."/>
            <person name="Pangilinan J."/>
            <person name="Park H.-J."/>
            <person name="Ramirez L."/>
            <person name="Alfaro M."/>
            <person name="Sun H."/>
            <person name="Tritt A."/>
            <person name="Yoshinaga Y."/>
            <person name="Zwiers L.-H."/>
            <person name="Turgeon B."/>
            <person name="Goodwin S."/>
            <person name="Spatafora J."/>
            <person name="Crous P."/>
            <person name="Grigoriev I."/>
        </authorList>
    </citation>
    <scope>NUCLEOTIDE SEQUENCE</scope>
    <source>
        <strain evidence="7">CBS 125425</strain>
    </source>
</reference>
<dbReference type="GO" id="GO:0006777">
    <property type="term" value="P:Mo-molybdopterin cofactor biosynthetic process"/>
    <property type="evidence" value="ECO:0007669"/>
    <property type="project" value="UniProtKB-KW"/>
</dbReference>
<dbReference type="EC" id="4.6.1.17" evidence="3"/>
<dbReference type="Proteomes" id="UP000799444">
    <property type="component" value="Unassembled WGS sequence"/>
</dbReference>
<dbReference type="InterPro" id="IPR002820">
    <property type="entry name" value="Mopterin_CF_biosynth-C_dom"/>
</dbReference>
<evidence type="ECO:0000256" key="3">
    <source>
        <dbReference type="ARBA" id="ARBA00012575"/>
    </source>
</evidence>
<feature type="non-terminal residue" evidence="7">
    <location>
        <position position="1"/>
    </location>
</feature>
<dbReference type="EMBL" id="ML996118">
    <property type="protein sequence ID" value="KAF2737210.1"/>
    <property type="molecule type" value="Genomic_DNA"/>
</dbReference>
<dbReference type="InterPro" id="IPR050105">
    <property type="entry name" value="MoCo_biosynth_MoaA/MoaC"/>
</dbReference>
<comment type="caution">
    <text evidence="7">The sequence shown here is derived from an EMBL/GenBank/DDBJ whole genome shotgun (WGS) entry which is preliminary data.</text>
</comment>
<dbReference type="NCBIfam" id="TIGR00581">
    <property type="entry name" value="moaC"/>
    <property type="match status" value="1"/>
</dbReference>
<name>A0A9P4R322_9PLEO</name>
<dbReference type="PANTHER" id="PTHR22960:SF0">
    <property type="entry name" value="MOLYBDENUM COFACTOR BIOSYNTHESIS PROTEIN 1"/>
    <property type="match status" value="1"/>
</dbReference>
<accession>A0A9P4R322</accession>
<feature type="non-terminal residue" evidence="7">
    <location>
        <position position="163"/>
    </location>
</feature>
<keyword evidence="5" id="KW-0456">Lyase</keyword>
<dbReference type="SUPFAM" id="SSF55040">
    <property type="entry name" value="Molybdenum cofactor biosynthesis protein C, MoaC"/>
    <property type="match status" value="1"/>
</dbReference>
<evidence type="ECO:0000259" key="6">
    <source>
        <dbReference type="Pfam" id="PF01967"/>
    </source>
</evidence>
<dbReference type="GO" id="GO:0061798">
    <property type="term" value="F:GTP 3',8'-cyclase activity"/>
    <property type="evidence" value="ECO:0007669"/>
    <property type="project" value="TreeGrafter"/>
</dbReference>
<dbReference type="AlphaFoldDB" id="A0A9P4R322"/>
<dbReference type="PANTHER" id="PTHR22960">
    <property type="entry name" value="MOLYBDOPTERIN COFACTOR SYNTHESIS PROTEIN A"/>
    <property type="match status" value="1"/>
</dbReference>
<evidence type="ECO:0000256" key="4">
    <source>
        <dbReference type="ARBA" id="ARBA00023150"/>
    </source>
</evidence>
<dbReference type="GO" id="GO:0061799">
    <property type="term" value="F:cyclic pyranopterin monophosphate synthase activity"/>
    <property type="evidence" value="ECO:0007669"/>
    <property type="project" value="UniProtKB-EC"/>
</dbReference>